<dbReference type="SUPFAM" id="SSF55797">
    <property type="entry name" value="PR-1-like"/>
    <property type="match status" value="2"/>
</dbReference>
<dbReference type="InterPro" id="IPR001283">
    <property type="entry name" value="CRISP-related"/>
</dbReference>
<dbReference type="InterPro" id="IPR014044">
    <property type="entry name" value="CAP_dom"/>
</dbReference>
<sequence>MSNPVQLIIHHDSSRVTSHRFIYFGINLSGLPCPWKQERYKSPSSEEFQPIPQLPEEGRKKLLIFLQTEEMILPVVFLCLTAVLSPCTGQGTEALHALSPSRVEQQKLIVDRHNALRRGVKPTASNMMKMGWCPPAAVNAQNWANQCTLRHSPPNLRRTNVQCGENLFMSSAPFSWSDVLQAWYNEEKNFEYGTGAKPKGAMVGHYTQVQETCSYSEVDFDVAIVRPGWDGAERQDCHGNAQKYRGLDRLEAKLGSEWNMELRKEIMGYRRILVDEEMDLLTAIIFLAALVHQSDGQGFPYKKVNAFSFPHFKSSNEKQILELHNEIRRAVIPTARNMLKMVWSEKAAKNAQKWANQCGMKVSPRDKRVINGVTCGENVLLSSYPRTWADTIQVWHSQSSNFKYGYGAISKNINVESYTQPTLASIKTSLETAGI</sequence>
<protein>
    <recommendedName>
        <fullName evidence="1">SCP domain-containing protein</fullName>
    </recommendedName>
</protein>
<dbReference type="OrthoDB" id="737510at2759"/>
<feature type="domain" description="SCP" evidence="1">
    <location>
        <begin position="315"/>
        <end position="421"/>
    </location>
</feature>
<gene>
    <name evidence="2" type="ORF">HGM15179_009582</name>
</gene>
<dbReference type="Pfam" id="PF00188">
    <property type="entry name" value="CAP"/>
    <property type="match status" value="2"/>
</dbReference>
<dbReference type="SMART" id="SM00198">
    <property type="entry name" value="SCP"/>
    <property type="match status" value="2"/>
</dbReference>
<evidence type="ECO:0000313" key="2">
    <source>
        <dbReference type="EMBL" id="TRZ17517.1"/>
    </source>
</evidence>
<dbReference type="AlphaFoldDB" id="A0A8K1GFJ6"/>
<dbReference type="Gene3D" id="3.40.33.10">
    <property type="entry name" value="CAP"/>
    <property type="match status" value="2"/>
</dbReference>
<feature type="domain" description="SCP" evidence="1">
    <location>
        <begin position="104"/>
        <end position="223"/>
    </location>
</feature>
<proteinExistence type="predicted"/>
<organism evidence="2 3">
    <name type="scientific">Zosterops borbonicus</name>
    <dbReference type="NCBI Taxonomy" id="364589"/>
    <lineage>
        <taxon>Eukaryota</taxon>
        <taxon>Metazoa</taxon>
        <taxon>Chordata</taxon>
        <taxon>Craniata</taxon>
        <taxon>Vertebrata</taxon>
        <taxon>Euteleostomi</taxon>
        <taxon>Archelosauria</taxon>
        <taxon>Archosauria</taxon>
        <taxon>Dinosauria</taxon>
        <taxon>Saurischia</taxon>
        <taxon>Theropoda</taxon>
        <taxon>Coelurosauria</taxon>
        <taxon>Aves</taxon>
        <taxon>Neognathae</taxon>
        <taxon>Neoaves</taxon>
        <taxon>Telluraves</taxon>
        <taxon>Australaves</taxon>
        <taxon>Passeriformes</taxon>
        <taxon>Sylvioidea</taxon>
        <taxon>Zosteropidae</taxon>
        <taxon>Zosterops</taxon>
    </lineage>
</organism>
<keyword evidence="3" id="KW-1185">Reference proteome</keyword>
<comment type="caution">
    <text evidence="2">The sequence shown here is derived from an EMBL/GenBank/DDBJ whole genome shotgun (WGS) entry which is preliminary data.</text>
</comment>
<dbReference type="EMBL" id="SWJQ01000263">
    <property type="protein sequence ID" value="TRZ17517.1"/>
    <property type="molecule type" value="Genomic_DNA"/>
</dbReference>
<dbReference type="InterPro" id="IPR035940">
    <property type="entry name" value="CAP_sf"/>
</dbReference>
<dbReference type="Proteomes" id="UP000796761">
    <property type="component" value="Unassembled WGS sequence"/>
</dbReference>
<dbReference type="PANTHER" id="PTHR10334">
    <property type="entry name" value="CYSTEINE-RICH SECRETORY PROTEIN-RELATED"/>
    <property type="match status" value="1"/>
</dbReference>
<reference evidence="2" key="1">
    <citation type="submission" date="2019-04" db="EMBL/GenBank/DDBJ databases">
        <title>Genome assembly of Zosterops borbonicus 15179.</title>
        <authorList>
            <person name="Leroy T."/>
            <person name="Anselmetti Y."/>
            <person name="Tilak M.-K."/>
            <person name="Nabholz B."/>
        </authorList>
    </citation>
    <scope>NUCLEOTIDE SEQUENCE</scope>
    <source>
        <strain evidence="2">HGM_15179</strain>
        <tissue evidence="2">Muscle</tissue>
    </source>
</reference>
<evidence type="ECO:0000259" key="1">
    <source>
        <dbReference type="SMART" id="SM00198"/>
    </source>
</evidence>
<evidence type="ECO:0000313" key="3">
    <source>
        <dbReference type="Proteomes" id="UP000796761"/>
    </source>
</evidence>
<accession>A0A8K1GFJ6</accession>
<name>A0A8K1GFJ6_9PASS</name>